<name>A0AAV7S4B3_PLEWA</name>
<dbReference type="EMBL" id="JANPWB010000009">
    <property type="protein sequence ID" value="KAJ1158374.1"/>
    <property type="molecule type" value="Genomic_DNA"/>
</dbReference>
<protein>
    <submittedName>
        <fullName evidence="2">Uncharacterized protein</fullName>
    </submittedName>
</protein>
<evidence type="ECO:0000256" key="1">
    <source>
        <dbReference type="SAM" id="MobiDB-lite"/>
    </source>
</evidence>
<evidence type="ECO:0000313" key="3">
    <source>
        <dbReference type="Proteomes" id="UP001066276"/>
    </source>
</evidence>
<keyword evidence="3" id="KW-1185">Reference proteome</keyword>
<reference evidence="2" key="1">
    <citation type="journal article" date="2022" name="bioRxiv">
        <title>Sequencing and chromosome-scale assembly of the giantPleurodeles waltlgenome.</title>
        <authorList>
            <person name="Brown T."/>
            <person name="Elewa A."/>
            <person name="Iarovenko S."/>
            <person name="Subramanian E."/>
            <person name="Araus A.J."/>
            <person name="Petzold A."/>
            <person name="Susuki M."/>
            <person name="Suzuki K.-i.T."/>
            <person name="Hayashi T."/>
            <person name="Toyoda A."/>
            <person name="Oliveira C."/>
            <person name="Osipova E."/>
            <person name="Leigh N.D."/>
            <person name="Simon A."/>
            <person name="Yun M.H."/>
        </authorList>
    </citation>
    <scope>NUCLEOTIDE SEQUENCE</scope>
    <source>
        <strain evidence="2">20211129_DDA</strain>
        <tissue evidence="2">Liver</tissue>
    </source>
</reference>
<sequence length="100" mass="11226">MDEHCTPNPLALRKVKSRRKKSQVPAFPPIRGNWFPAMAQASCCRWYGRSLGLTPHEGAVAPAIPGRGCPLWPFTRPSHLQHRPMQAARPRPMLEPRAPV</sequence>
<dbReference type="AlphaFoldDB" id="A0AAV7S4B3"/>
<feature type="compositionally biased region" description="Basic residues" evidence="1">
    <location>
        <begin position="13"/>
        <end position="22"/>
    </location>
</feature>
<dbReference type="Proteomes" id="UP001066276">
    <property type="component" value="Chromosome 5"/>
</dbReference>
<evidence type="ECO:0000313" key="2">
    <source>
        <dbReference type="EMBL" id="KAJ1158374.1"/>
    </source>
</evidence>
<feature type="region of interest" description="Disordered" evidence="1">
    <location>
        <begin position="80"/>
        <end position="100"/>
    </location>
</feature>
<gene>
    <name evidence="2" type="ORF">NDU88_011065</name>
</gene>
<accession>A0AAV7S4B3</accession>
<organism evidence="2 3">
    <name type="scientific">Pleurodeles waltl</name>
    <name type="common">Iberian ribbed newt</name>
    <dbReference type="NCBI Taxonomy" id="8319"/>
    <lineage>
        <taxon>Eukaryota</taxon>
        <taxon>Metazoa</taxon>
        <taxon>Chordata</taxon>
        <taxon>Craniata</taxon>
        <taxon>Vertebrata</taxon>
        <taxon>Euteleostomi</taxon>
        <taxon>Amphibia</taxon>
        <taxon>Batrachia</taxon>
        <taxon>Caudata</taxon>
        <taxon>Salamandroidea</taxon>
        <taxon>Salamandridae</taxon>
        <taxon>Pleurodelinae</taxon>
        <taxon>Pleurodeles</taxon>
    </lineage>
</organism>
<feature type="region of interest" description="Disordered" evidence="1">
    <location>
        <begin position="1"/>
        <end position="26"/>
    </location>
</feature>
<comment type="caution">
    <text evidence="2">The sequence shown here is derived from an EMBL/GenBank/DDBJ whole genome shotgun (WGS) entry which is preliminary data.</text>
</comment>
<proteinExistence type="predicted"/>